<keyword evidence="1" id="KW-0812">Transmembrane</keyword>
<feature type="transmembrane region" description="Helical" evidence="1">
    <location>
        <begin position="336"/>
        <end position="355"/>
    </location>
</feature>
<feature type="transmembrane region" description="Helical" evidence="1">
    <location>
        <begin position="475"/>
        <end position="498"/>
    </location>
</feature>
<feature type="transmembrane region" description="Helical" evidence="1">
    <location>
        <begin position="310"/>
        <end position="327"/>
    </location>
</feature>
<evidence type="ECO:0000313" key="3">
    <source>
        <dbReference type="Proteomes" id="UP001597053"/>
    </source>
</evidence>
<evidence type="ECO:0000313" key="2">
    <source>
        <dbReference type="EMBL" id="MFD0782638.1"/>
    </source>
</evidence>
<name>A0ABW2ZVX4_9ACTN</name>
<comment type="caution">
    <text evidence="2">The sequence shown here is derived from an EMBL/GenBank/DDBJ whole genome shotgun (WGS) entry which is preliminary data.</text>
</comment>
<proteinExistence type="predicted"/>
<dbReference type="EMBL" id="JBHTHM010000025">
    <property type="protein sequence ID" value="MFD0782638.1"/>
    <property type="molecule type" value="Genomic_DNA"/>
</dbReference>
<gene>
    <name evidence="2" type="ORF">ACFQZ8_01675</name>
</gene>
<accession>A0ABW2ZVX4</accession>
<feature type="transmembrane region" description="Helical" evidence="1">
    <location>
        <begin position="216"/>
        <end position="237"/>
    </location>
</feature>
<dbReference type="Proteomes" id="UP001597053">
    <property type="component" value="Unassembled WGS sequence"/>
</dbReference>
<keyword evidence="1" id="KW-0472">Membrane</keyword>
<evidence type="ECO:0000256" key="1">
    <source>
        <dbReference type="SAM" id="Phobius"/>
    </source>
</evidence>
<protein>
    <submittedName>
        <fullName evidence="2">DUF6541 family protein</fullName>
    </submittedName>
</protein>
<sequence length="693" mass="73876">MITTLVALAVAVVPGALLGFVVPPGRYRWAVWASAPALTLGLTTVAMGWLPKLGLPESATAVLVVELLLAVAAIVVSRFFPAGLVPAERRSDGDGPQTAEASATTGRAALLTRFRLPMVRPRWGDMIGVGVPAVVSVAYGWVLLGRLIAPPGWDAMNHGYFTRRILDLGSATIASACSTGSTESTLTCSFYPLATNVSWAQAVELSGGRISTAMTAWSILVGPLTLVAGVYACVRLLGGRPVVASAAALAPTFIGPLWYSVVTGRITQQTGPAMAVGIALLAALTLRGRHPVRLGLLTGLAGAGLVMSHTYDVLVVAVLAVGLLVLIRQRMTVRSAAAGAAAGVIGGIAALAPFLGPLTSANGERDSNQPALLGQLGEAFEYWVTDQQRYVLLGFPQPGGADYQLSVPSIRVGLVITIACLLASPLSLVFRQLRWARPWLITGVVFTAIGVWTTYSDSAPAMLLSGLWYGVRERLRSMIFPVYGVVAVAGAVAIGLAVQWLVTRLVTRARSWRESTVPAAVAAGLLVLVVAGLSALPATWHPLRGEFKRRAPVGEDYVRTYEWLAKNTPPGKVVAYDRHRQFMTWSYIDYGVPVLFGLPPLPVFDVQNYDRRWNAWNWLVNDEAATPAGCDVNRFGIEYVVVGGGRYMPGGWERHYTPDLIKVSTRLSLVQQFGKIDIYQVTDQGRACTPSGS</sequence>
<dbReference type="InterPro" id="IPR046671">
    <property type="entry name" value="DUF6541"/>
</dbReference>
<reference evidence="3" key="1">
    <citation type="journal article" date="2019" name="Int. J. Syst. Evol. Microbiol.">
        <title>The Global Catalogue of Microorganisms (GCM) 10K type strain sequencing project: providing services to taxonomists for standard genome sequencing and annotation.</title>
        <authorList>
            <consortium name="The Broad Institute Genomics Platform"/>
            <consortium name="The Broad Institute Genome Sequencing Center for Infectious Disease"/>
            <person name="Wu L."/>
            <person name="Ma J."/>
        </authorList>
    </citation>
    <scope>NUCLEOTIDE SEQUENCE [LARGE SCALE GENOMIC DNA]</scope>
    <source>
        <strain evidence="3">JCM 32148</strain>
    </source>
</reference>
<feature type="transmembrane region" description="Helical" evidence="1">
    <location>
        <begin position="437"/>
        <end position="455"/>
    </location>
</feature>
<dbReference type="Pfam" id="PF20176">
    <property type="entry name" value="DUF6541"/>
    <property type="match status" value="1"/>
</dbReference>
<organism evidence="2 3">
    <name type="scientific">Micromonospora azadirachtae</name>
    <dbReference type="NCBI Taxonomy" id="1970735"/>
    <lineage>
        <taxon>Bacteria</taxon>
        <taxon>Bacillati</taxon>
        <taxon>Actinomycetota</taxon>
        <taxon>Actinomycetes</taxon>
        <taxon>Micromonosporales</taxon>
        <taxon>Micromonosporaceae</taxon>
        <taxon>Micromonospora</taxon>
    </lineage>
</organism>
<feature type="transmembrane region" description="Helical" evidence="1">
    <location>
        <begin position="519"/>
        <end position="540"/>
    </location>
</feature>
<feature type="transmembrane region" description="Helical" evidence="1">
    <location>
        <begin position="62"/>
        <end position="80"/>
    </location>
</feature>
<keyword evidence="1" id="KW-1133">Transmembrane helix</keyword>
<feature type="transmembrane region" description="Helical" evidence="1">
    <location>
        <begin position="29"/>
        <end position="50"/>
    </location>
</feature>
<feature type="transmembrane region" description="Helical" evidence="1">
    <location>
        <begin position="410"/>
        <end position="430"/>
    </location>
</feature>
<feature type="transmembrane region" description="Helical" evidence="1">
    <location>
        <begin position="243"/>
        <end position="261"/>
    </location>
</feature>
<feature type="transmembrane region" description="Helical" evidence="1">
    <location>
        <begin position="126"/>
        <end position="149"/>
    </location>
</feature>
<keyword evidence="3" id="KW-1185">Reference proteome</keyword>